<sequence length="78" mass="9238">MVSEENYLHRRACEICAEVLQMGQKRHPNIHSEEERLEVFSEEEGTAKGGRWGWRNKRINRPSKIDGLLKGFRRRETT</sequence>
<gene>
    <name evidence="1" type="ORF">CEXT_136971</name>
</gene>
<comment type="caution">
    <text evidence="1">The sequence shown here is derived from an EMBL/GenBank/DDBJ whole genome shotgun (WGS) entry which is preliminary data.</text>
</comment>
<proteinExistence type="predicted"/>
<organism evidence="1 2">
    <name type="scientific">Caerostris extrusa</name>
    <name type="common">Bark spider</name>
    <name type="synonym">Caerostris bankana</name>
    <dbReference type="NCBI Taxonomy" id="172846"/>
    <lineage>
        <taxon>Eukaryota</taxon>
        <taxon>Metazoa</taxon>
        <taxon>Ecdysozoa</taxon>
        <taxon>Arthropoda</taxon>
        <taxon>Chelicerata</taxon>
        <taxon>Arachnida</taxon>
        <taxon>Araneae</taxon>
        <taxon>Araneomorphae</taxon>
        <taxon>Entelegynae</taxon>
        <taxon>Araneoidea</taxon>
        <taxon>Araneidae</taxon>
        <taxon>Caerostris</taxon>
    </lineage>
</organism>
<reference evidence="1 2" key="1">
    <citation type="submission" date="2021-06" db="EMBL/GenBank/DDBJ databases">
        <title>Caerostris extrusa draft genome.</title>
        <authorList>
            <person name="Kono N."/>
            <person name="Arakawa K."/>
        </authorList>
    </citation>
    <scope>NUCLEOTIDE SEQUENCE [LARGE SCALE GENOMIC DNA]</scope>
</reference>
<evidence type="ECO:0000313" key="2">
    <source>
        <dbReference type="Proteomes" id="UP001054945"/>
    </source>
</evidence>
<accession>A0AAV4WWY4</accession>
<name>A0AAV4WWY4_CAEEX</name>
<dbReference type="AlphaFoldDB" id="A0AAV4WWY4"/>
<keyword evidence="2" id="KW-1185">Reference proteome</keyword>
<protein>
    <submittedName>
        <fullName evidence="1">Uncharacterized protein</fullName>
    </submittedName>
</protein>
<dbReference type="Proteomes" id="UP001054945">
    <property type="component" value="Unassembled WGS sequence"/>
</dbReference>
<evidence type="ECO:0000313" key="1">
    <source>
        <dbReference type="EMBL" id="GIY86783.1"/>
    </source>
</evidence>
<dbReference type="EMBL" id="BPLR01016841">
    <property type="protein sequence ID" value="GIY86783.1"/>
    <property type="molecule type" value="Genomic_DNA"/>
</dbReference>